<sequence length="69" mass="8107">MSNRDQPIHMLRYWINDKGIERLSEYYPKLTKNDAEIRAALEHRALAERALLSRVDELMGLAGDEDDYE</sequence>
<dbReference type="GeneID" id="5687469"/>
<evidence type="ECO:0000313" key="1">
    <source>
        <dbReference type="EMBL" id="CAK24990.1"/>
    </source>
</evidence>
<dbReference type="RefSeq" id="YP_001522863.1">
    <property type="nucleotide sequence ID" value="NC_009936.1"/>
</dbReference>
<reference evidence="1 2" key="1">
    <citation type="journal article" date="2006" name="J. Bacteriol.">
        <title>Genomic analysis of Pseudomonas aeruginosa phages LKD16 and LKA1: establishment of the phiKMV subgroup within the T7 supergroup.</title>
        <authorList>
            <person name="Ceyssens P.J."/>
            <person name="Lavigne R."/>
            <person name="Mattheus W."/>
            <person name="Chibeu A."/>
            <person name="Hertveldt K."/>
            <person name="Mast J."/>
            <person name="Robben J."/>
            <person name="Volckaert G."/>
        </authorList>
    </citation>
    <scope>NUCLEOTIDE SEQUENCE</scope>
</reference>
<dbReference type="EMBL" id="AM265639">
    <property type="protein sequence ID" value="CAK24990.1"/>
    <property type="molecule type" value="Genomic_DNA"/>
</dbReference>
<dbReference type="Proteomes" id="UP000002089">
    <property type="component" value="Segment"/>
</dbReference>
<evidence type="ECO:0000313" key="2">
    <source>
        <dbReference type="Proteomes" id="UP000002089"/>
    </source>
</evidence>
<accession>Q0E5Z2</accession>
<name>Q0E5Z2_9CAUD</name>
<organism evidence="1 2">
    <name type="scientific">Pseudomonas phage LKA1</name>
    <dbReference type="NCBI Taxonomy" id="386793"/>
    <lineage>
        <taxon>Viruses</taxon>
        <taxon>Duplodnaviria</taxon>
        <taxon>Heunggongvirae</taxon>
        <taxon>Uroviricota</taxon>
        <taxon>Caudoviricetes</taxon>
        <taxon>Autographivirales</taxon>
        <taxon>Autoscriptoviridae</taxon>
        <taxon>Stubburvirus</taxon>
        <taxon>Stubburvirus LKA1</taxon>
    </lineage>
</organism>
<dbReference type="KEGG" id="vg:5687469"/>
<proteinExistence type="predicted"/>
<keyword evidence="2" id="KW-1185">Reference proteome</keyword>
<protein>
    <submittedName>
        <fullName evidence="1">Uncharacterized protein</fullName>
    </submittedName>
</protein>